<dbReference type="PANTHER" id="PTHR11690">
    <property type="entry name" value="AMILORIDE-SENSITIVE SODIUM CHANNEL-RELATED"/>
    <property type="match status" value="1"/>
</dbReference>
<keyword evidence="3 12" id="KW-0813">Transport</keyword>
<evidence type="ECO:0000256" key="6">
    <source>
        <dbReference type="ARBA" id="ARBA00022989"/>
    </source>
</evidence>
<keyword evidence="7" id="KW-0915">Sodium</keyword>
<comment type="subcellular location">
    <subcellularLocation>
        <location evidence="1">Membrane</location>
        <topology evidence="1">Multi-pass membrane protein</topology>
    </subcellularLocation>
</comment>
<evidence type="ECO:0000256" key="1">
    <source>
        <dbReference type="ARBA" id="ARBA00004141"/>
    </source>
</evidence>
<evidence type="ECO:0000256" key="10">
    <source>
        <dbReference type="ARBA" id="ARBA00023201"/>
    </source>
</evidence>
<keyword evidence="5 12" id="KW-0812">Transmembrane</keyword>
<evidence type="ECO:0000256" key="4">
    <source>
        <dbReference type="ARBA" id="ARBA00022461"/>
    </source>
</evidence>
<accession>A0ABM4ASB9</accession>
<organism evidence="14 15">
    <name type="scientific">Vanessa tameamea</name>
    <name type="common">Kamehameha butterfly</name>
    <dbReference type="NCBI Taxonomy" id="334116"/>
    <lineage>
        <taxon>Eukaryota</taxon>
        <taxon>Metazoa</taxon>
        <taxon>Ecdysozoa</taxon>
        <taxon>Arthropoda</taxon>
        <taxon>Hexapoda</taxon>
        <taxon>Insecta</taxon>
        <taxon>Pterygota</taxon>
        <taxon>Neoptera</taxon>
        <taxon>Endopterygota</taxon>
        <taxon>Lepidoptera</taxon>
        <taxon>Glossata</taxon>
        <taxon>Ditrysia</taxon>
        <taxon>Papilionoidea</taxon>
        <taxon>Nymphalidae</taxon>
        <taxon>Nymphalinae</taxon>
        <taxon>Vanessa</taxon>
    </lineage>
</organism>
<evidence type="ECO:0000256" key="2">
    <source>
        <dbReference type="ARBA" id="ARBA00007193"/>
    </source>
</evidence>
<keyword evidence="9 13" id="KW-0472">Membrane</keyword>
<feature type="transmembrane region" description="Helical" evidence="13">
    <location>
        <begin position="342"/>
        <end position="362"/>
    </location>
</feature>
<gene>
    <name evidence="15" type="primary">LOC113397107</name>
</gene>
<evidence type="ECO:0000256" key="13">
    <source>
        <dbReference type="SAM" id="Phobius"/>
    </source>
</evidence>
<keyword evidence="10 12" id="KW-0739">Sodium transport</keyword>
<dbReference type="Gene3D" id="2.60.470.10">
    <property type="entry name" value="Acid-sensing ion channels like domains"/>
    <property type="match status" value="1"/>
</dbReference>
<evidence type="ECO:0000256" key="7">
    <source>
        <dbReference type="ARBA" id="ARBA00023053"/>
    </source>
</evidence>
<name>A0ABM4ASB9_VANTA</name>
<proteinExistence type="inferred from homology"/>
<reference evidence="15" key="2">
    <citation type="submission" date="2025-08" db="UniProtKB">
        <authorList>
            <consortium name="RefSeq"/>
        </authorList>
    </citation>
    <scope>IDENTIFICATION</scope>
    <source>
        <tissue evidence="15">Whole body</tissue>
    </source>
</reference>
<keyword evidence="11 12" id="KW-0407">Ion channel</keyword>
<keyword evidence="14" id="KW-1185">Reference proteome</keyword>
<dbReference type="PANTHER" id="PTHR11690:SF300">
    <property type="entry name" value="PICKPOCKET PROTEIN 19"/>
    <property type="match status" value="1"/>
</dbReference>
<keyword evidence="4 12" id="KW-0894">Sodium channel</keyword>
<evidence type="ECO:0000256" key="12">
    <source>
        <dbReference type="RuleBase" id="RU000679"/>
    </source>
</evidence>
<dbReference type="Gene3D" id="1.10.287.770">
    <property type="entry name" value="YojJ-like"/>
    <property type="match status" value="1"/>
</dbReference>
<sequence length="369" mass="42511">MDKFVNEIQYPASMNATYIRSIIKQLSAFASPDAKFNVEDLERIEELIDYNNLDIDAVSLRLTPTCEEILLKCQWLGTTVNCSSVFTIEITRVGYCCTFNGRSLKRELKDKRMHDVQTNKEAYYVKDVGFTHSLKVAVHQRDDLSDIDLMYKWLALRPGQNYVDITVNGTPISPGLETWFSYSTRTMQASEEILTLRSDLRGCSLSDQPLKYFPTYHKTYCLMECEMERTLRNCHCLKLAHPRLPGIPVCRARNLICSRDATVSYAIDECDCLATCSVEQEISKISSFELNQHSPTYDSFYDGLDLERVSVVRVFLPNHVERVYQRKSYFTTFNLFSQLGGVFNSFFGCSILSLLELTLLAWRAIRSYR</sequence>
<keyword evidence="6 13" id="KW-1133">Transmembrane helix</keyword>
<evidence type="ECO:0000313" key="15">
    <source>
        <dbReference type="RefSeq" id="XP_064074199.1"/>
    </source>
</evidence>
<evidence type="ECO:0000256" key="3">
    <source>
        <dbReference type="ARBA" id="ARBA00022448"/>
    </source>
</evidence>
<evidence type="ECO:0000256" key="11">
    <source>
        <dbReference type="ARBA" id="ARBA00023303"/>
    </source>
</evidence>
<evidence type="ECO:0000256" key="9">
    <source>
        <dbReference type="ARBA" id="ARBA00023136"/>
    </source>
</evidence>
<dbReference type="Proteomes" id="UP001652626">
    <property type="component" value="Chromosome 3"/>
</dbReference>
<dbReference type="InterPro" id="IPR001873">
    <property type="entry name" value="ENaC"/>
</dbReference>
<keyword evidence="8 12" id="KW-0406">Ion transport</keyword>
<protein>
    <submittedName>
        <fullName evidence="15">Sodium channel protein Nach-like</fullName>
    </submittedName>
</protein>
<evidence type="ECO:0000313" key="14">
    <source>
        <dbReference type="Proteomes" id="UP001652626"/>
    </source>
</evidence>
<dbReference type="GeneID" id="113397107"/>
<evidence type="ECO:0000256" key="8">
    <source>
        <dbReference type="ARBA" id="ARBA00023065"/>
    </source>
</evidence>
<comment type="similarity">
    <text evidence="2 12">Belongs to the amiloride-sensitive sodium channel (TC 1.A.6) family.</text>
</comment>
<reference evidence="14" key="1">
    <citation type="submission" date="2025-05" db="UniProtKB">
        <authorList>
            <consortium name="RefSeq"/>
        </authorList>
    </citation>
    <scope>NUCLEOTIDE SEQUENCE [LARGE SCALE GENOMIC DNA]</scope>
</reference>
<dbReference type="Pfam" id="PF00858">
    <property type="entry name" value="ASC"/>
    <property type="match status" value="1"/>
</dbReference>
<evidence type="ECO:0000256" key="5">
    <source>
        <dbReference type="ARBA" id="ARBA00022692"/>
    </source>
</evidence>
<dbReference type="RefSeq" id="XP_064074199.1">
    <property type="nucleotide sequence ID" value="XM_064218129.1"/>
</dbReference>